<comment type="caution">
    <text evidence="2">The sequence shown here is derived from an EMBL/GenBank/DDBJ whole genome shotgun (WGS) entry which is preliminary data.</text>
</comment>
<name>A0A0R3MA28_9BRAD</name>
<keyword evidence="1" id="KW-0472">Membrane</keyword>
<accession>A0A0R3MA28</accession>
<dbReference type="AlphaFoldDB" id="A0A0R3MA28"/>
<evidence type="ECO:0000313" key="2">
    <source>
        <dbReference type="EMBL" id="KRR14467.1"/>
    </source>
</evidence>
<evidence type="ECO:0000256" key="1">
    <source>
        <dbReference type="SAM" id="Phobius"/>
    </source>
</evidence>
<dbReference type="EMBL" id="LLXZ01000015">
    <property type="protein sequence ID" value="KRR14467.1"/>
    <property type="molecule type" value="Genomic_DNA"/>
</dbReference>
<feature type="transmembrane region" description="Helical" evidence="1">
    <location>
        <begin position="46"/>
        <end position="63"/>
    </location>
</feature>
<organism evidence="2 3">
    <name type="scientific">Bradyrhizobium jicamae</name>
    <dbReference type="NCBI Taxonomy" id="280332"/>
    <lineage>
        <taxon>Bacteria</taxon>
        <taxon>Pseudomonadati</taxon>
        <taxon>Pseudomonadota</taxon>
        <taxon>Alphaproteobacteria</taxon>
        <taxon>Hyphomicrobiales</taxon>
        <taxon>Nitrobacteraceae</taxon>
        <taxon>Bradyrhizobium</taxon>
    </lineage>
</organism>
<dbReference type="OrthoDB" id="8242921at2"/>
<keyword evidence="1" id="KW-0812">Transmembrane</keyword>
<gene>
    <name evidence="2" type="ORF">CQ12_35350</name>
</gene>
<dbReference type="Proteomes" id="UP000050863">
    <property type="component" value="Unassembled WGS sequence"/>
</dbReference>
<dbReference type="RefSeq" id="WP_057833980.1">
    <property type="nucleotide sequence ID" value="NZ_LLXZ01000015.1"/>
</dbReference>
<keyword evidence="3" id="KW-1185">Reference proteome</keyword>
<reference evidence="2 3" key="1">
    <citation type="submission" date="2014-03" db="EMBL/GenBank/DDBJ databases">
        <title>Bradyrhizobium valentinum sp. nov., isolated from effective nodules of Lupinus mariae-josephae, a lupine endemic of basic-lime soils in Eastern Spain.</title>
        <authorList>
            <person name="Duran D."/>
            <person name="Rey L."/>
            <person name="Navarro A."/>
            <person name="Busquets A."/>
            <person name="Imperial J."/>
            <person name="Ruiz-Argueso T."/>
        </authorList>
    </citation>
    <scope>NUCLEOTIDE SEQUENCE [LARGE SCALE GENOMIC DNA]</scope>
    <source>
        <strain evidence="2 3">PAC68</strain>
    </source>
</reference>
<proteinExistence type="predicted"/>
<protein>
    <submittedName>
        <fullName evidence="2">Uncharacterized protein</fullName>
    </submittedName>
</protein>
<evidence type="ECO:0000313" key="3">
    <source>
        <dbReference type="Proteomes" id="UP000050863"/>
    </source>
</evidence>
<sequence>MPFRRGGFALTPPSVVIFLISLILAVCALLVRYAHVSIPIITPSRVFDVLAIAYVVLTAGVLIRGV</sequence>
<feature type="transmembrane region" description="Helical" evidence="1">
    <location>
        <begin position="15"/>
        <end position="34"/>
    </location>
</feature>
<keyword evidence="1" id="KW-1133">Transmembrane helix</keyword>